<dbReference type="Proteomes" id="UP000093695">
    <property type="component" value="Chromosome"/>
</dbReference>
<protein>
    <recommendedName>
        <fullName evidence="3">Cysteine dioxygenase</fullName>
    </recommendedName>
</protein>
<evidence type="ECO:0000313" key="1">
    <source>
        <dbReference type="EMBL" id="ANN17310.1"/>
    </source>
</evidence>
<dbReference type="KEGG" id="aori:SD37_17760"/>
<dbReference type="EMBL" id="CP016174">
    <property type="protein sequence ID" value="ANN17310.1"/>
    <property type="molecule type" value="Genomic_DNA"/>
</dbReference>
<evidence type="ECO:0008006" key="3">
    <source>
        <dbReference type="Google" id="ProtNLM"/>
    </source>
</evidence>
<dbReference type="AlphaFoldDB" id="A0A193BYR6"/>
<dbReference type="STRING" id="31958.SD37_17760"/>
<sequence>MSSLGRQKIKRYLQSMVTDHDAIAAIAERSSMHANGFVKIVLERRAGMAARLHVWNAISEPDESPPGNIHNHVWGFCSRVLVGALEEQRFEVDDVGSRMDRYRYFAGRDSVSRGILEPAGVARLGESAALSHRAGSLYRIGNSTLHRARTDGEQGLGVTFAITGSRRKAYTSVFAPSGDAIREDPPKRILPPGEVQSLLSLVMDAI</sequence>
<evidence type="ECO:0000313" key="2">
    <source>
        <dbReference type="Proteomes" id="UP000093695"/>
    </source>
</evidence>
<organism evidence="1 2">
    <name type="scientific">Amycolatopsis orientalis</name>
    <name type="common">Nocardia orientalis</name>
    <dbReference type="NCBI Taxonomy" id="31958"/>
    <lineage>
        <taxon>Bacteria</taxon>
        <taxon>Bacillati</taxon>
        <taxon>Actinomycetota</taxon>
        <taxon>Actinomycetes</taxon>
        <taxon>Pseudonocardiales</taxon>
        <taxon>Pseudonocardiaceae</taxon>
        <taxon>Amycolatopsis</taxon>
    </lineage>
</organism>
<reference evidence="1 2" key="1">
    <citation type="journal article" date="2015" name="Genome Announc.">
        <title>Draft Genome Sequence of Norvancomycin-Producing Strain Amycolatopsis orientalis CPCC200066.</title>
        <authorList>
            <person name="Lei X."/>
            <person name="Yuan F."/>
            <person name="Shi Y."/>
            <person name="Li X."/>
            <person name="Wang L."/>
            <person name="Hong B."/>
        </authorList>
    </citation>
    <scope>NUCLEOTIDE SEQUENCE [LARGE SCALE GENOMIC DNA]</scope>
    <source>
        <strain evidence="1 2">B-37</strain>
    </source>
</reference>
<gene>
    <name evidence="1" type="ORF">SD37_17760</name>
</gene>
<proteinExistence type="predicted"/>
<name>A0A193BYR6_AMYOR</name>
<accession>A0A193BYR6</accession>
<keyword evidence="2" id="KW-1185">Reference proteome</keyword>